<dbReference type="Proteomes" id="UP000177325">
    <property type="component" value="Unassembled WGS sequence"/>
</dbReference>
<feature type="region of interest" description="Disordered" evidence="1">
    <location>
        <begin position="114"/>
        <end position="193"/>
    </location>
</feature>
<evidence type="ECO:0000313" key="3">
    <source>
        <dbReference type="EMBL" id="OGG84735.1"/>
    </source>
</evidence>
<keyword evidence="2" id="KW-1133">Transmembrane helix</keyword>
<gene>
    <name evidence="3" type="ORF">A3G90_01460</name>
</gene>
<evidence type="ECO:0000313" key="4">
    <source>
        <dbReference type="Proteomes" id="UP000177325"/>
    </source>
</evidence>
<feature type="transmembrane region" description="Helical" evidence="2">
    <location>
        <begin position="71"/>
        <end position="90"/>
    </location>
</feature>
<evidence type="ECO:0000256" key="2">
    <source>
        <dbReference type="SAM" id="Phobius"/>
    </source>
</evidence>
<comment type="caution">
    <text evidence="3">The sequence shown here is derived from an EMBL/GenBank/DDBJ whole genome shotgun (WGS) entry which is preliminary data.</text>
</comment>
<keyword evidence="2" id="KW-0472">Membrane</keyword>
<feature type="compositionally biased region" description="Low complexity" evidence="1">
    <location>
        <begin position="157"/>
        <end position="174"/>
    </location>
</feature>
<protein>
    <submittedName>
        <fullName evidence="3">Uncharacterized protein</fullName>
    </submittedName>
</protein>
<keyword evidence="2" id="KW-0812">Transmembrane</keyword>
<evidence type="ECO:0000256" key="1">
    <source>
        <dbReference type="SAM" id="MobiDB-lite"/>
    </source>
</evidence>
<dbReference type="AlphaFoldDB" id="A0A1F6FFU6"/>
<dbReference type="EMBL" id="MFMM01000001">
    <property type="protein sequence ID" value="OGG84735.1"/>
    <property type="molecule type" value="Genomic_DNA"/>
</dbReference>
<name>A0A1F6FFU6_9BACT</name>
<reference evidence="3 4" key="1">
    <citation type="journal article" date="2016" name="Nat. Commun.">
        <title>Thousands of microbial genomes shed light on interconnected biogeochemical processes in an aquifer system.</title>
        <authorList>
            <person name="Anantharaman K."/>
            <person name="Brown C.T."/>
            <person name="Hug L.A."/>
            <person name="Sharon I."/>
            <person name="Castelle C.J."/>
            <person name="Probst A.J."/>
            <person name="Thomas B.C."/>
            <person name="Singh A."/>
            <person name="Wilkins M.J."/>
            <person name="Karaoz U."/>
            <person name="Brodie E.L."/>
            <person name="Williams K.H."/>
            <person name="Hubbard S.S."/>
            <person name="Banfield J.F."/>
        </authorList>
    </citation>
    <scope>NUCLEOTIDE SEQUENCE [LARGE SCALE GENOMIC DNA]</scope>
</reference>
<proteinExistence type="predicted"/>
<accession>A0A1F6FFU6</accession>
<organism evidence="3 4">
    <name type="scientific">Candidatus Kaiserbacteria bacterium RIFCSPLOWO2_12_FULL_45_26</name>
    <dbReference type="NCBI Taxonomy" id="1798525"/>
    <lineage>
        <taxon>Bacteria</taxon>
        <taxon>Candidatus Kaiseribacteriota</taxon>
    </lineage>
</organism>
<feature type="region of interest" description="Disordered" evidence="1">
    <location>
        <begin position="1"/>
        <end position="48"/>
    </location>
</feature>
<sequence length="193" mass="20088">MPKASTETSDVPKRAPRKRAVRRVVSSDDAPVRRTRTRATAERAISTEPATARKAPVYLSEPAPKSSTRKFIVALVAFVVVVGAASWIGFSDAGQIDVTARINTSNQNAADIANSENGGTDGAVTVPVQNTPPAAISGIRPRTDGGGQPDPVPPPVEESATTTEDGTDEATTTEPIVESEEATEDTGTPVIAQ</sequence>